<evidence type="ECO:0000256" key="1">
    <source>
        <dbReference type="SAM" id="Phobius"/>
    </source>
</evidence>
<dbReference type="InterPro" id="IPR025263">
    <property type="entry name" value="YhdP_central"/>
</dbReference>
<proteinExistence type="predicted"/>
<comment type="caution">
    <text evidence="3">The sequence shown here is derived from an EMBL/GenBank/DDBJ whole genome shotgun (WGS) entry which is preliminary data.</text>
</comment>
<evidence type="ECO:0000313" key="3">
    <source>
        <dbReference type="EMBL" id="PKZ29649.1"/>
    </source>
</evidence>
<feature type="transmembrane region" description="Helical" evidence="1">
    <location>
        <begin position="7"/>
        <end position="29"/>
    </location>
</feature>
<sequence length="851" mass="96684">MRIISKIAKITLTIVVILAIILSVFFVILKNGINIGNIDRDNIHIERLYIKFDKKLIINAKNLKIKKNLNKNDEKKEFSALDLDKIFSYIVYLNRFFEEINLENVEIGKNNITALFKDNIFYFDTDFLKIDTKIIPKENSYDIAINELSFKDFNIVIAGNGYINLINKLYSFDGFFLTHEINGKLDFSIKNGLLKYEIKSATATSIKNFMDELGFKTGMDQHLKEWIYGKVIAKYYDIKYLNGMIDIVNLDYKLNKMNGFAKAYDLNVTFNDKLPSAVVKSADIELENGNLYFDLFEPTYQNKDLNGSKVNILNIMDGTTKIIVDIKTNSLVDNEVLNLLKAYNINLPILQQNGNSKTEVLLHIQAHPHKLDVLTNSVLENSDILISGAKFNVQNLEVLIKNSKIDLNASNISNKELFKASNLKGKIDAKGFKANLTANFEEVFINDIFKRKNFSSNLKLDFSKPAVLLEIPKLNTKIKFDKTNEIEVSNLKDLIQYSKILTDLGFKNGNLVVNTKDFKDYKIDIKDTIFDLPLFKKDGSKYDSDEIYIDYKNGEIYANTSYLNFKQSKKDMYLDINGLDFELKYDKNSSIQTNFPKINISGKNSNIILKDINKTLNLSSFNGNLYNKNIKFDANLAPQGNLTLQITPEILSATGLNLSSQSLNNFLKSKSFEGGEFNIKVFGKSIDEFRGEILMNDTYLTDLVLYQRLLSFLDSIPSLLKLKTPDFNSKGFNVKKGRVIFVKKDSIIYVQAMDFKGSTADIGGVGTINLKTKEIDLDIEVKYLKDASSIIASIPLVNQIILGKDRSISTVVKIRGTLDSPTYSNKVLQDALLSPLNIIKNTLELPFTLFE</sequence>
<gene>
    <name evidence="3" type="ORF">CYJ41_01805</name>
</gene>
<organism evidence="3 4">
    <name type="scientific">Campylobacter ureolyticus</name>
    <dbReference type="NCBI Taxonomy" id="827"/>
    <lineage>
        <taxon>Bacteria</taxon>
        <taxon>Pseudomonadati</taxon>
        <taxon>Campylobacterota</taxon>
        <taxon>Epsilonproteobacteria</taxon>
        <taxon>Campylobacterales</taxon>
        <taxon>Campylobacteraceae</taxon>
        <taxon>Campylobacter</taxon>
    </lineage>
</organism>
<evidence type="ECO:0000313" key="4">
    <source>
        <dbReference type="Proteomes" id="UP000234639"/>
    </source>
</evidence>
<dbReference type="EMBL" id="PKHU01000002">
    <property type="protein sequence ID" value="PKZ29649.1"/>
    <property type="molecule type" value="Genomic_DNA"/>
</dbReference>
<accession>A0A2I1NBA0</accession>
<keyword evidence="1" id="KW-1133">Transmembrane helix</keyword>
<dbReference type="Proteomes" id="UP000234639">
    <property type="component" value="Unassembled WGS sequence"/>
</dbReference>
<keyword evidence="1" id="KW-0812">Transmembrane</keyword>
<keyword evidence="1" id="KW-0472">Membrane</keyword>
<evidence type="ECO:0000259" key="2">
    <source>
        <dbReference type="Pfam" id="PF13116"/>
    </source>
</evidence>
<dbReference type="RefSeq" id="WP_101636663.1">
    <property type="nucleotide sequence ID" value="NZ_PKHU01000002.1"/>
</dbReference>
<name>A0A2I1NBA0_9BACT</name>
<reference evidence="3 4" key="1">
    <citation type="submission" date="2017-12" db="EMBL/GenBank/DDBJ databases">
        <title>Phylogenetic diversity of female urinary microbiome.</title>
        <authorList>
            <person name="Thomas-White K."/>
            <person name="Wolfe A.J."/>
        </authorList>
    </citation>
    <scope>NUCLEOTIDE SEQUENCE [LARGE SCALE GENOMIC DNA]</scope>
    <source>
        <strain evidence="3 4">UMB0112</strain>
    </source>
</reference>
<dbReference type="Pfam" id="PF13116">
    <property type="entry name" value="YhdP"/>
    <property type="match status" value="1"/>
</dbReference>
<feature type="domain" description="YhdP central" evidence="2">
    <location>
        <begin position="587"/>
        <end position="822"/>
    </location>
</feature>
<protein>
    <recommendedName>
        <fullName evidence="2">YhdP central domain-containing protein</fullName>
    </recommendedName>
</protein>
<dbReference type="AlphaFoldDB" id="A0A2I1NBA0"/>